<dbReference type="CDD" id="cd01767">
    <property type="entry name" value="UBX"/>
    <property type="match status" value="1"/>
</dbReference>
<sequence>MSSSSSSSSPILTSDQESQLVQFKEFTSYDESNEHDKVVRLLTVCNWNLEIAVARYFDNDFPTLFDDHPITPGTSSPPITIDQQQQQQQQQPINREIPLPPPQAIAFDHYPFLDLIPKLPKAIPIQNRWKNQVGLSTTNDKQLINKKMYTYLSPILFILALFPKLIYVLGIGLNKILGSFFPNLFKLLGLRDEPNDFPRKPQYLNKEEIESYDIKTYIDSIIGETTDIPIYKGLFNDAFNKSKTELKWMMCILINSECELSNKFIKSYLNNSQFIKFINDNNIILYIGDVMYPEPFEVGNCYNVLSLPYINLIANVSSTGTTFPLMSTVTKFQNFDNNLINKESFKKLIKRLQKIIDKYEPQLISQRFDQQETQFSRLIRQQQDDAYQESLLKDKLKKQKLKDEKLKLELLQKEEELIELLKIQKLKFLKLNSKKVLLNDDKPLVKGEYTTIQLRNHQGERIIKKFLKNQTLYDIFLFVECKNFIKQECESLKVSEIEFLETLNEDDYKLTEDESYEHQFKFDLVSPMPRMKLTPSKETLLKDVKELWPNGSLLIEMFEEEEEDDE</sequence>
<proteinExistence type="predicted"/>
<dbReference type="Proteomes" id="UP000094801">
    <property type="component" value="Unassembled WGS sequence"/>
</dbReference>
<dbReference type="Gene3D" id="3.40.30.10">
    <property type="entry name" value="Glutaredoxin"/>
    <property type="match status" value="1"/>
</dbReference>
<evidence type="ECO:0000256" key="2">
    <source>
        <dbReference type="SAM" id="Phobius"/>
    </source>
</evidence>
<dbReference type="PANTHER" id="PTHR23322">
    <property type="entry name" value="FAS-ASSOCIATED PROTEIN"/>
    <property type="match status" value="1"/>
</dbReference>
<dbReference type="InterPro" id="IPR001012">
    <property type="entry name" value="UBX_dom"/>
</dbReference>
<dbReference type="Gene3D" id="3.10.20.90">
    <property type="entry name" value="Phosphatidylinositol 3-kinase Catalytic Subunit, Chain A, domain 1"/>
    <property type="match status" value="1"/>
</dbReference>
<dbReference type="Gene3D" id="1.10.8.10">
    <property type="entry name" value="DNA helicase RuvA subunit, C-terminal domain"/>
    <property type="match status" value="1"/>
</dbReference>
<dbReference type="AlphaFoldDB" id="A0A1E4T5T2"/>
<feature type="transmembrane region" description="Helical" evidence="2">
    <location>
        <begin position="151"/>
        <end position="173"/>
    </location>
</feature>
<dbReference type="OrthoDB" id="1026733at2759"/>
<dbReference type="STRING" id="983967.A0A1E4T5T2"/>
<evidence type="ECO:0000256" key="1">
    <source>
        <dbReference type="SAM" id="MobiDB-lite"/>
    </source>
</evidence>
<dbReference type="SUPFAM" id="SSF52833">
    <property type="entry name" value="Thioredoxin-like"/>
    <property type="match status" value="1"/>
</dbReference>
<feature type="region of interest" description="Disordered" evidence="1">
    <location>
        <begin position="67"/>
        <end position="96"/>
    </location>
</feature>
<dbReference type="GO" id="GO:0043130">
    <property type="term" value="F:ubiquitin binding"/>
    <property type="evidence" value="ECO:0007669"/>
    <property type="project" value="TreeGrafter"/>
</dbReference>
<dbReference type="InterPro" id="IPR029071">
    <property type="entry name" value="Ubiquitin-like_domsf"/>
</dbReference>
<protein>
    <recommendedName>
        <fullName evidence="3">UBX domain-containing protein</fullName>
    </recommendedName>
</protein>
<organism evidence="4 5">
    <name type="scientific">[Candida] arabinofermentans NRRL YB-2248</name>
    <dbReference type="NCBI Taxonomy" id="983967"/>
    <lineage>
        <taxon>Eukaryota</taxon>
        <taxon>Fungi</taxon>
        <taxon>Dikarya</taxon>
        <taxon>Ascomycota</taxon>
        <taxon>Saccharomycotina</taxon>
        <taxon>Pichiomycetes</taxon>
        <taxon>Pichiales</taxon>
        <taxon>Pichiaceae</taxon>
        <taxon>Ogataea</taxon>
        <taxon>Ogataea/Candida clade</taxon>
    </lineage>
</organism>
<dbReference type="InterPro" id="IPR050730">
    <property type="entry name" value="UBX_domain-protein"/>
</dbReference>
<name>A0A1E4T5T2_9ASCO</name>
<dbReference type="PANTHER" id="PTHR23322:SF1">
    <property type="entry name" value="FAS-ASSOCIATED FACTOR 2"/>
    <property type="match status" value="1"/>
</dbReference>
<keyword evidence="2" id="KW-0812">Transmembrane</keyword>
<keyword evidence="2" id="KW-1133">Transmembrane helix</keyword>
<gene>
    <name evidence="4" type="ORF">CANARDRAFT_174204</name>
</gene>
<dbReference type="GO" id="GO:0005783">
    <property type="term" value="C:endoplasmic reticulum"/>
    <property type="evidence" value="ECO:0007669"/>
    <property type="project" value="TreeGrafter"/>
</dbReference>
<dbReference type="SMART" id="SM00166">
    <property type="entry name" value="UBX"/>
    <property type="match status" value="1"/>
</dbReference>
<dbReference type="CDD" id="cd14273">
    <property type="entry name" value="UBA_TAP-C_like"/>
    <property type="match status" value="1"/>
</dbReference>
<dbReference type="InterPro" id="IPR036249">
    <property type="entry name" value="Thioredoxin-like_sf"/>
</dbReference>
<feature type="compositionally biased region" description="Low complexity" evidence="1">
    <location>
        <begin position="70"/>
        <end position="91"/>
    </location>
</feature>
<keyword evidence="5" id="KW-1185">Reference proteome</keyword>
<feature type="domain" description="UBX" evidence="3">
    <location>
        <begin position="445"/>
        <end position="554"/>
    </location>
</feature>
<dbReference type="PROSITE" id="PS50033">
    <property type="entry name" value="UBX"/>
    <property type="match status" value="1"/>
</dbReference>
<evidence type="ECO:0000259" key="3">
    <source>
        <dbReference type="PROSITE" id="PS50033"/>
    </source>
</evidence>
<dbReference type="Pfam" id="PF14555">
    <property type="entry name" value="UBA_4"/>
    <property type="match status" value="1"/>
</dbReference>
<evidence type="ECO:0000313" key="5">
    <source>
        <dbReference type="Proteomes" id="UP000094801"/>
    </source>
</evidence>
<dbReference type="Pfam" id="PF00789">
    <property type="entry name" value="UBX"/>
    <property type="match status" value="1"/>
</dbReference>
<evidence type="ECO:0000313" key="4">
    <source>
        <dbReference type="EMBL" id="ODV87106.1"/>
    </source>
</evidence>
<keyword evidence="2" id="KW-0472">Membrane</keyword>
<reference evidence="5" key="1">
    <citation type="submission" date="2016-04" db="EMBL/GenBank/DDBJ databases">
        <title>Comparative genomics of biotechnologically important yeasts.</title>
        <authorList>
            <consortium name="DOE Joint Genome Institute"/>
            <person name="Riley R."/>
            <person name="Haridas S."/>
            <person name="Wolfe K.H."/>
            <person name="Lopes M.R."/>
            <person name="Hittinger C.T."/>
            <person name="Goker M."/>
            <person name="Salamov A."/>
            <person name="Wisecaver J."/>
            <person name="Long T.M."/>
            <person name="Aerts A.L."/>
            <person name="Barry K."/>
            <person name="Choi C."/>
            <person name="Clum A."/>
            <person name="Coughlan A.Y."/>
            <person name="Deshpande S."/>
            <person name="Douglass A.P."/>
            <person name="Hanson S.J."/>
            <person name="Klenk H.-P."/>
            <person name="Labutti K."/>
            <person name="Lapidus A."/>
            <person name="Lindquist E."/>
            <person name="Lipzen A."/>
            <person name="Meier-Kolthoff J.P."/>
            <person name="Ohm R.A."/>
            <person name="Otillar R.P."/>
            <person name="Pangilinan J."/>
            <person name="Peng Y."/>
            <person name="Rokas A."/>
            <person name="Rosa C.A."/>
            <person name="Scheuner C."/>
            <person name="Sibirny A.A."/>
            <person name="Slot J.C."/>
            <person name="Stielow J.B."/>
            <person name="Sun H."/>
            <person name="Kurtzman C.P."/>
            <person name="Blackwell M."/>
            <person name="Grigoriev I.V."/>
            <person name="Jeffries T.W."/>
        </authorList>
    </citation>
    <scope>NUCLEOTIDE SEQUENCE [LARGE SCALE GENOMIC DNA]</scope>
    <source>
        <strain evidence="5">NRRL YB-2248</strain>
    </source>
</reference>
<dbReference type="EMBL" id="KV453848">
    <property type="protein sequence ID" value="ODV87106.1"/>
    <property type="molecule type" value="Genomic_DNA"/>
</dbReference>
<dbReference type="SUPFAM" id="SSF54236">
    <property type="entry name" value="Ubiquitin-like"/>
    <property type="match status" value="1"/>
</dbReference>
<accession>A0A1E4T5T2</accession>
<dbReference type="GO" id="GO:0036503">
    <property type="term" value="P:ERAD pathway"/>
    <property type="evidence" value="ECO:0007669"/>
    <property type="project" value="TreeGrafter"/>
</dbReference>